<gene>
    <name evidence="1" type="ORF">S01H1_64641</name>
</gene>
<accession>X0WJ66</accession>
<proteinExistence type="predicted"/>
<dbReference type="InterPro" id="IPR005358">
    <property type="entry name" value="Puta_zinc/iron-chelating_dom"/>
</dbReference>
<dbReference type="AlphaFoldDB" id="X0WJ66"/>
<organism evidence="1">
    <name type="scientific">marine sediment metagenome</name>
    <dbReference type="NCBI Taxonomy" id="412755"/>
    <lineage>
        <taxon>unclassified sequences</taxon>
        <taxon>metagenomes</taxon>
        <taxon>ecological metagenomes</taxon>
    </lineage>
</organism>
<comment type="caution">
    <text evidence="1">The sequence shown here is derived from an EMBL/GenBank/DDBJ whole genome shotgun (WGS) entry which is preliminary data.</text>
</comment>
<dbReference type="EMBL" id="BARS01042613">
    <property type="protein sequence ID" value="GAG30710.1"/>
    <property type="molecule type" value="Genomic_DNA"/>
</dbReference>
<name>X0WJ66_9ZZZZ</name>
<protein>
    <recommendedName>
        <fullName evidence="2">Zinc/iron-chelating domain-containing protein</fullName>
    </recommendedName>
</protein>
<sequence>MGVDCLKCINSACCKLKITIDKKEYDSLKPKIKNEFIRHTHIFIQKNPKYKNKANQIDLMYIDNYAVMKKGNDGFCNFLNRNTKLCTVYEDRLNICKTYTNDRCKKIRKLCTN</sequence>
<reference evidence="1" key="1">
    <citation type="journal article" date="2014" name="Front. Microbiol.">
        <title>High frequency of phylogenetically diverse reductive dehalogenase-homologous genes in deep subseafloor sedimentary metagenomes.</title>
        <authorList>
            <person name="Kawai M."/>
            <person name="Futagami T."/>
            <person name="Toyoda A."/>
            <person name="Takaki Y."/>
            <person name="Nishi S."/>
            <person name="Hori S."/>
            <person name="Arai W."/>
            <person name="Tsubouchi T."/>
            <person name="Morono Y."/>
            <person name="Uchiyama I."/>
            <person name="Ito T."/>
            <person name="Fujiyama A."/>
            <person name="Inagaki F."/>
            <person name="Takami H."/>
        </authorList>
    </citation>
    <scope>NUCLEOTIDE SEQUENCE</scope>
    <source>
        <strain evidence="1">Expedition CK06-06</strain>
    </source>
</reference>
<evidence type="ECO:0000313" key="1">
    <source>
        <dbReference type="EMBL" id="GAG30710.1"/>
    </source>
</evidence>
<dbReference type="Pfam" id="PF03692">
    <property type="entry name" value="CxxCxxCC"/>
    <property type="match status" value="1"/>
</dbReference>
<evidence type="ECO:0008006" key="2">
    <source>
        <dbReference type="Google" id="ProtNLM"/>
    </source>
</evidence>